<comment type="subunit">
    <text evidence="7">Homodimer.</text>
</comment>
<evidence type="ECO:0000256" key="6">
    <source>
        <dbReference type="ARBA" id="ARBA00023080"/>
    </source>
</evidence>
<comment type="catalytic activity">
    <reaction evidence="7">
        <text>dITP + H2O = dIMP + diphosphate + H(+)</text>
        <dbReference type="Rhea" id="RHEA:28342"/>
        <dbReference type="ChEBI" id="CHEBI:15377"/>
        <dbReference type="ChEBI" id="CHEBI:15378"/>
        <dbReference type="ChEBI" id="CHEBI:33019"/>
        <dbReference type="ChEBI" id="CHEBI:61194"/>
        <dbReference type="ChEBI" id="CHEBI:61382"/>
        <dbReference type="EC" id="3.6.1.66"/>
    </reaction>
</comment>
<dbReference type="PANTHER" id="PTHR11067:SF9">
    <property type="entry name" value="INOSINE TRIPHOSPHATE PYROPHOSPHATASE"/>
    <property type="match status" value="1"/>
</dbReference>
<dbReference type="NCBIfam" id="TIGR00042">
    <property type="entry name" value="RdgB/HAM1 family non-canonical purine NTP pyrophosphatase"/>
    <property type="match status" value="1"/>
</dbReference>
<feature type="binding site" evidence="7">
    <location>
        <begin position="178"/>
        <end position="179"/>
    </location>
    <ligand>
        <name>substrate</name>
    </ligand>
</feature>
<sequence>MKLVLSTDNKNKTKEITNLLKDLDIEVLTKSDIGFNINVEENGRTLYDNALLKANELAKKTDYYILADDTGLFVNSLNGEPGVYSARYAGVEHNDKLNREKLLENLKLYQDRSAYFKTQLILIDNKKNIIPIEGVCQGIITEEERGSSGFGYDQIFQPLGYKQTFAEMSIEDKNKISHRGKALQKLKIKLTEIK</sequence>
<dbReference type="HAMAP" id="MF_01405">
    <property type="entry name" value="Non_canon_purine_NTPase"/>
    <property type="match status" value="1"/>
</dbReference>
<name>A0ABV2J700_9FIRM</name>
<dbReference type="EMBL" id="JBEPMA010000001">
    <property type="protein sequence ID" value="MET3616545.1"/>
    <property type="molecule type" value="Genomic_DNA"/>
</dbReference>
<evidence type="ECO:0000256" key="4">
    <source>
        <dbReference type="ARBA" id="ARBA00022801"/>
    </source>
</evidence>
<gene>
    <name evidence="9" type="ORF">ABID14_000165</name>
</gene>
<comment type="catalytic activity">
    <reaction evidence="7">
        <text>ITP + H2O = IMP + diphosphate + H(+)</text>
        <dbReference type="Rhea" id="RHEA:29399"/>
        <dbReference type="ChEBI" id="CHEBI:15377"/>
        <dbReference type="ChEBI" id="CHEBI:15378"/>
        <dbReference type="ChEBI" id="CHEBI:33019"/>
        <dbReference type="ChEBI" id="CHEBI:58053"/>
        <dbReference type="ChEBI" id="CHEBI:61402"/>
        <dbReference type="EC" id="3.6.1.66"/>
    </reaction>
</comment>
<dbReference type="PANTHER" id="PTHR11067">
    <property type="entry name" value="INOSINE TRIPHOSPHATE PYROPHOSPHATASE/HAM1 PROTEIN"/>
    <property type="match status" value="1"/>
</dbReference>
<dbReference type="Gene3D" id="3.90.950.10">
    <property type="match status" value="1"/>
</dbReference>
<keyword evidence="10" id="KW-1185">Reference proteome</keyword>
<accession>A0ABV2J700</accession>
<keyword evidence="2 7" id="KW-0479">Metal-binding</keyword>
<organism evidence="9 10">
    <name type="scientific">Peptoniphilus olsenii</name>
    <dbReference type="NCBI Taxonomy" id="411570"/>
    <lineage>
        <taxon>Bacteria</taxon>
        <taxon>Bacillati</taxon>
        <taxon>Bacillota</taxon>
        <taxon>Tissierellia</taxon>
        <taxon>Tissierellales</taxon>
        <taxon>Peptoniphilaceae</taxon>
        <taxon>Peptoniphilus</taxon>
    </lineage>
</organism>
<evidence type="ECO:0000256" key="8">
    <source>
        <dbReference type="RuleBase" id="RU003781"/>
    </source>
</evidence>
<feature type="binding site" evidence="7">
    <location>
        <position position="40"/>
    </location>
    <ligand>
        <name>Mg(2+)</name>
        <dbReference type="ChEBI" id="CHEBI:18420"/>
    </ligand>
</feature>
<dbReference type="Pfam" id="PF01725">
    <property type="entry name" value="Ham1p_like"/>
    <property type="match status" value="1"/>
</dbReference>
<feature type="active site" description="Proton acceptor" evidence="7">
    <location>
        <position position="69"/>
    </location>
</feature>
<keyword evidence="4 7" id="KW-0378">Hydrolase</keyword>
<keyword evidence="6 7" id="KW-0546">Nucleotide metabolism</keyword>
<feature type="binding site" evidence="7">
    <location>
        <position position="69"/>
    </location>
    <ligand>
        <name>Mg(2+)</name>
        <dbReference type="ChEBI" id="CHEBI:18420"/>
    </ligand>
</feature>
<comment type="catalytic activity">
    <reaction evidence="7">
        <text>XTP + H2O = XMP + diphosphate + H(+)</text>
        <dbReference type="Rhea" id="RHEA:28610"/>
        <dbReference type="ChEBI" id="CHEBI:15377"/>
        <dbReference type="ChEBI" id="CHEBI:15378"/>
        <dbReference type="ChEBI" id="CHEBI:33019"/>
        <dbReference type="ChEBI" id="CHEBI:57464"/>
        <dbReference type="ChEBI" id="CHEBI:61314"/>
        <dbReference type="EC" id="3.6.1.66"/>
    </reaction>
</comment>
<evidence type="ECO:0000256" key="2">
    <source>
        <dbReference type="ARBA" id="ARBA00022723"/>
    </source>
</evidence>
<keyword evidence="5 7" id="KW-0460">Magnesium</keyword>
<dbReference type="GO" id="GO:0036220">
    <property type="term" value="F:ITP diphosphatase activity"/>
    <property type="evidence" value="ECO:0007669"/>
    <property type="project" value="UniProtKB-EC"/>
</dbReference>
<proteinExistence type="inferred from homology"/>
<dbReference type="RefSeq" id="WP_354366552.1">
    <property type="nucleotide sequence ID" value="NZ_JBEPMA010000001.1"/>
</dbReference>
<evidence type="ECO:0000256" key="5">
    <source>
        <dbReference type="ARBA" id="ARBA00022842"/>
    </source>
</evidence>
<evidence type="ECO:0000313" key="10">
    <source>
        <dbReference type="Proteomes" id="UP001549162"/>
    </source>
</evidence>
<evidence type="ECO:0000256" key="1">
    <source>
        <dbReference type="ARBA" id="ARBA00008023"/>
    </source>
</evidence>
<comment type="function">
    <text evidence="7">Pyrophosphatase that catalyzes the hydrolysis of nucleoside triphosphates to their monophosphate derivatives, with a high preference for the non-canonical purine nucleotides XTP (xanthosine triphosphate), dITP (deoxyinosine triphosphate) and ITP. Seems to function as a house-cleaning enzyme that removes non-canonical purine nucleotides from the nucleotide pool, thus preventing their incorporation into DNA/RNA and avoiding chromosomal lesions.</text>
</comment>
<dbReference type="EC" id="3.6.1.66" evidence="7"/>
<dbReference type="InterPro" id="IPR029001">
    <property type="entry name" value="ITPase-like_fam"/>
</dbReference>
<dbReference type="CDD" id="cd00515">
    <property type="entry name" value="HAM1"/>
    <property type="match status" value="1"/>
</dbReference>
<dbReference type="InterPro" id="IPR020922">
    <property type="entry name" value="dITP/XTP_pyrophosphatase"/>
</dbReference>
<comment type="cofactor">
    <cofactor evidence="7">
        <name>Mg(2+)</name>
        <dbReference type="ChEBI" id="CHEBI:18420"/>
    </cofactor>
    <text evidence="7">Binds 1 Mg(2+) ion per subunit.</text>
</comment>
<reference evidence="9 10" key="1">
    <citation type="submission" date="2024-06" db="EMBL/GenBank/DDBJ databases">
        <title>Genomic Encyclopedia of Type Strains, Phase IV (KMG-IV): sequencing the most valuable type-strain genomes for metagenomic binning, comparative biology and taxonomic classification.</title>
        <authorList>
            <person name="Goeker M."/>
        </authorList>
    </citation>
    <scope>NUCLEOTIDE SEQUENCE [LARGE SCALE GENOMIC DNA]</scope>
    <source>
        <strain evidence="9 10">DSM 21460</strain>
    </source>
</reference>
<feature type="binding site" evidence="7">
    <location>
        <begin position="150"/>
        <end position="153"/>
    </location>
    <ligand>
        <name>substrate</name>
    </ligand>
</feature>
<feature type="binding site" evidence="7">
    <location>
        <position position="70"/>
    </location>
    <ligand>
        <name>substrate</name>
    </ligand>
</feature>
<comment type="caution">
    <text evidence="9">The sequence shown here is derived from an EMBL/GenBank/DDBJ whole genome shotgun (WGS) entry which is preliminary data.</text>
</comment>
<dbReference type="Proteomes" id="UP001549162">
    <property type="component" value="Unassembled WGS sequence"/>
</dbReference>
<evidence type="ECO:0000313" key="9">
    <source>
        <dbReference type="EMBL" id="MET3616545.1"/>
    </source>
</evidence>
<dbReference type="SUPFAM" id="SSF52972">
    <property type="entry name" value="ITPase-like"/>
    <property type="match status" value="1"/>
</dbReference>
<feature type="binding site" evidence="7">
    <location>
        <position position="173"/>
    </location>
    <ligand>
        <name>substrate</name>
    </ligand>
</feature>
<dbReference type="InterPro" id="IPR002637">
    <property type="entry name" value="RdgB/HAM1"/>
</dbReference>
<evidence type="ECO:0000256" key="7">
    <source>
        <dbReference type="HAMAP-Rule" id="MF_01405"/>
    </source>
</evidence>
<keyword evidence="3 7" id="KW-0547">Nucleotide-binding</keyword>
<protein>
    <recommendedName>
        <fullName evidence="7">dITP/XTP pyrophosphatase</fullName>
        <ecNumber evidence="7">3.6.1.66</ecNumber>
    </recommendedName>
    <alternativeName>
        <fullName evidence="7">Non-canonical purine NTP pyrophosphatase</fullName>
    </alternativeName>
    <alternativeName>
        <fullName evidence="7">Non-standard purine NTP pyrophosphatase</fullName>
    </alternativeName>
    <alternativeName>
        <fullName evidence="7">Nucleoside-triphosphate diphosphatase</fullName>
    </alternativeName>
    <alternativeName>
        <fullName evidence="7">Nucleoside-triphosphate pyrophosphatase</fullName>
        <shortName evidence="7">NTPase</shortName>
    </alternativeName>
</protein>
<feature type="binding site" evidence="7">
    <location>
        <begin position="7"/>
        <end position="12"/>
    </location>
    <ligand>
        <name>substrate</name>
    </ligand>
</feature>
<evidence type="ECO:0000256" key="3">
    <source>
        <dbReference type="ARBA" id="ARBA00022741"/>
    </source>
</evidence>
<comment type="similarity">
    <text evidence="1 7 8">Belongs to the HAM1 NTPase family.</text>
</comment>